<evidence type="ECO:0000256" key="3">
    <source>
        <dbReference type="ARBA" id="ARBA00022737"/>
    </source>
</evidence>
<feature type="compositionally biased region" description="Polar residues" evidence="10">
    <location>
        <begin position="198"/>
        <end position="208"/>
    </location>
</feature>
<dbReference type="CDD" id="cd07765">
    <property type="entry name" value="KRAB_A-box"/>
    <property type="match status" value="1"/>
</dbReference>
<keyword evidence="5" id="KW-0862">Zinc</keyword>
<dbReference type="InterPro" id="IPR013087">
    <property type="entry name" value="Znf_C2H2_type"/>
</dbReference>
<dbReference type="Gene3D" id="1.10.4020.10">
    <property type="entry name" value="DNA breaking-rejoining enzymes"/>
    <property type="match status" value="1"/>
</dbReference>
<sequence length="568" mass="65219">MLDLLVLEQLLTLLPLQMESWVRECGVETSSQAVALALAEGFLLCQAEGQKEQVKLQSFIMGIRDPEGRRTLSNPPQELFFRRIPQEDPSQDTSGGKQRMELSGLYVGAETETESPKQEHLVSFEEVAVYFSEKEWFQLDADQKALHWEVMPENHRNVVSLGNNGQKNTDSCELFQVNSDGDRTFPFQKKKERHERNQSNYWNQESTSSNDVPIQDFVAQQEKIKKGYIGKSVKLIQDKLKVNQHYPTQTKGDHVSRDHGKKMTIGLSLLLMKMDPLHLIKTPTQKRNHTNSLSVERHSVDTEILLSIKGSTREKSHECMECGKSFYENESLMRHKRIHTGEKLYKCLECGKDFTNSSQLTSHKRIHTGEKPHTCKECGKSFRHIVSLTYHNRIHTGEKPYKCAECGKSFANSSHLTSHKRVHTEKKRCKCMECGNSFSDSCSLTSHKRILREEKLYKCLECGKTFAHSSQLTPHKRTHIGERPYKCKECGESFCENASLMKHERIHAGEKPYKCMECGKSFTQSSHLTSQKRIHTGEKPHKCRECGKSYSQSVFLTFHNRIHAGEKP</sequence>
<dbReference type="FunFam" id="3.30.160.60:FF:000478">
    <property type="entry name" value="Zinc finger protein 133"/>
    <property type="match status" value="1"/>
</dbReference>
<dbReference type="FunFam" id="3.30.160.60:FF:002343">
    <property type="entry name" value="Zinc finger protein 33A"/>
    <property type="match status" value="2"/>
</dbReference>
<evidence type="ECO:0000256" key="4">
    <source>
        <dbReference type="ARBA" id="ARBA00022771"/>
    </source>
</evidence>
<dbReference type="Gene3D" id="6.10.140.140">
    <property type="match status" value="1"/>
</dbReference>
<feature type="domain" description="C2H2-type" evidence="12">
    <location>
        <begin position="541"/>
        <end position="568"/>
    </location>
</feature>
<evidence type="ECO:0000256" key="9">
    <source>
        <dbReference type="PROSITE-ProRule" id="PRU00042"/>
    </source>
</evidence>
<keyword evidence="3" id="KW-0677">Repeat</keyword>
<dbReference type="Ensembl" id="ENSLLTT00000020421.1">
    <property type="protein sequence ID" value="ENSLLTP00000019696.1"/>
    <property type="gene ID" value="ENSLLTG00000014787.1"/>
</dbReference>
<dbReference type="InterPro" id="IPR003309">
    <property type="entry name" value="SCAN_dom"/>
</dbReference>
<protein>
    <submittedName>
        <fullName evidence="15">Uncharacterized protein</fullName>
    </submittedName>
</protein>
<evidence type="ECO:0000259" key="14">
    <source>
        <dbReference type="PROSITE" id="PS50805"/>
    </source>
</evidence>
<evidence type="ECO:0000256" key="5">
    <source>
        <dbReference type="ARBA" id="ARBA00022833"/>
    </source>
</evidence>
<keyword evidence="7" id="KW-0804">Transcription</keyword>
<feature type="domain" description="C2H2-type" evidence="12">
    <location>
        <begin position="485"/>
        <end position="512"/>
    </location>
</feature>
<feature type="region of interest" description="Disordered" evidence="10">
    <location>
        <begin position="183"/>
        <end position="208"/>
    </location>
</feature>
<accession>A0A8C5SQ02</accession>
<dbReference type="InterPro" id="IPR001909">
    <property type="entry name" value="KRAB"/>
</dbReference>
<evidence type="ECO:0000256" key="7">
    <source>
        <dbReference type="ARBA" id="ARBA00023163"/>
    </source>
</evidence>
<dbReference type="PROSITE" id="PS50804">
    <property type="entry name" value="SCAN_BOX"/>
    <property type="match status" value="1"/>
</dbReference>
<feature type="chain" id="PRO_5034903559" evidence="11">
    <location>
        <begin position="19"/>
        <end position="568"/>
    </location>
</feature>
<dbReference type="GO" id="GO:0000977">
    <property type="term" value="F:RNA polymerase II transcription regulatory region sequence-specific DNA binding"/>
    <property type="evidence" value="ECO:0007669"/>
    <property type="project" value="TreeGrafter"/>
</dbReference>
<dbReference type="PANTHER" id="PTHR24381">
    <property type="entry name" value="ZINC FINGER PROTEIN"/>
    <property type="match status" value="1"/>
</dbReference>
<feature type="domain" description="C2H2-type" evidence="12">
    <location>
        <begin position="317"/>
        <end position="344"/>
    </location>
</feature>
<organism evidence="15 16">
    <name type="scientific">Laticauda laticaudata</name>
    <name type="common">Blue-ringed sea krait</name>
    <name type="synonym">Blue-lipped sea krait</name>
    <dbReference type="NCBI Taxonomy" id="8630"/>
    <lineage>
        <taxon>Eukaryota</taxon>
        <taxon>Metazoa</taxon>
        <taxon>Chordata</taxon>
        <taxon>Craniata</taxon>
        <taxon>Vertebrata</taxon>
        <taxon>Euteleostomi</taxon>
        <taxon>Lepidosauria</taxon>
        <taxon>Squamata</taxon>
        <taxon>Bifurcata</taxon>
        <taxon>Unidentata</taxon>
        <taxon>Episquamata</taxon>
        <taxon>Toxicofera</taxon>
        <taxon>Serpentes</taxon>
        <taxon>Colubroidea</taxon>
        <taxon>Elapidae</taxon>
        <taxon>Laticaudinae</taxon>
        <taxon>Laticauda</taxon>
    </lineage>
</organism>
<keyword evidence="6" id="KW-0805">Transcription regulation</keyword>
<feature type="domain" description="SCAN box" evidence="13">
    <location>
        <begin position="1"/>
        <end position="36"/>
    </location>
</feature>
<dbReference type="Gene3D" id="3.30.160.60">
    <property type="entry name" value="Classic Zinc Finger"/>
    <property type="match status" value="9"/>
</dbReference>
<reference evidence="15" key="1">
    <citation type="submission" date="2025-08" db="UniProtKB">
        <authorList>
            <consortium name="Ensembl"/>
        </authorList>
    </citation>
    <scope>IDENTIFICATION</scope>
</reference>
<evidence type="ECO:0000256" key="6">
    <source>
        <dbReference type="ARBA" id="ARBA00023015"/>
    </source>
</evidence>
<proteinExistence type="predicted"/>
<keyword evidence="8" id="KW-0539">Nucleus</keyword>
<dbReference type="SUPFAM" id="SSF47353">
    <property type="entry name" value="Retrovirus capsid dimerization domain-like"/>
    <property type="match status" value="1"/>
</dbReference>
<dbReference type="PROSITE" id="PS50157">
    <property type="entry name" value="ZINC_FINGER_C2H2_2"/>
    <property type="match status" value="9"/>
</dbReference>
<dbReference type="InterPro" id="IPR036051">
    <property type="entry name" value="KRAB_dom_sf"/>
</dbReference>
<dbReference type="GeneTree" id="ENSGT00940000156207"/>
<evidence type="ECO:0000313" key="16">
    <source>
        <dbReference type="Proteomes" id="UP000694406"/>
    </source>
</evidence>
<dbReference type="GO" id="GO:0008270">
    <property type="term" value="F:zinc ion binding"/>
    <property type="evidence" value="ECO:0007669"/>
    <property type="project" value="UniProtKB-KW"/>
</dbReference>
<name>A0A8C5SQ02_LATLA</name>
<dbReference type="FunFam" id="3.30.160.60:FF:002090">
    <property type="entry name" value="Zinc finger protein 473"/>
    <property type="match status" value="1"/>
</dbReference>
<keyword evidence="16" id="KW-1185">Reference proteome</keyword>
<reference evidence="15" key="2">
    <citation type="submission" date="2025-09" db="UniProtKB">
        <authorList>
            <consortium name="Ensembl"/>
        </authorList>
    </citation>
    <scope>IDENTIFICATION</scope>
</reference>
<dbReference type="Pfam" id="PF13912">
    <property type="entry name" value="zf-C2H2_6"/>
    <property type="match status" value="1"/>
</dbReference>
<feature type="domain" description="C2H2-type" evidence="12">
    <location>
        <begin position="429"/>
        <end position="456"/>
    </location>
</feature>
<dbReference type="InterPro" id="IPR036236">
    <property type="entry name" value="Znf_C2H2_sf"/>
</dbReference>
<feature type="domain" description="KRAB" evidence="14">
    <location>
        <begin position="122"/>
        <end position="197"/>
    </location>
</feature>
<keyword evidence="2" id="KW-0479">Metal-binding</keyword>
<evidence type="ECO:0000313" key="15">
    <source>
        <dbReference type="Ensembl" id="ENSLLTP00000019696.1"/>
    </source>
</evidence>
<dbReference type="PANTHER" id="PTHR24381:SF436">
    <property type="entry name" value="ZINC FINGER PROTEIN 768"/>
    <property type="match status" value="1"/>
</dbReference>
<dbReference type="GO" id="GO:0005634">
    <property type="term" value="C:nucleus"/>
    <property type="evidence" value="ECO:0007669"/>
    <property type="project" value="UniProtKB-SubCell"/>
</dbReference>
<evidence type="ECO:0000256" key="1">
    <source>
        <dbReference type="ARBA" id="ARBA00004123"/>
    </source>
</evidence>
<comment type="subcellular location">
    <subcellularLocation>
        <location evidence="1">Nucleus</location>
    </subcellularLocation>
</comment>
<evidence type="ECO:0000259" key="13">
    <source>
        <dbReference type="PROSITE" id="PS50804"/>
    </source>
</evidence>
<keyword evidence="4 9" id="KW-0863">Zinc-finger</keyword>
<feature type="domain" description="C2H2-type" evidence="12">
    <location>
        <begin position="457"/>
        <end position="484"/>
    </location>
</feature>
<feature type="domain" description="C2H2-type" evidence="12">
    <location>
        <begin position="373"/>
        <end position="400"/>
    </location>
</feature>
<evidence type="ECO:0000256" key="2">
    <source>
        <dbReference type="ARBA" id="ARBA00022723"/>
    </source>
</evidence>
<evidence type="ECO:0000259" key="12">
    <source>
        <dbReference type="PROSITE" id="PS50157"/>
    </source>
</evidence>
<dbReference type="GO" id="GO:0000981">
    <property type="term" value="F:DNA-binding transcription factor activity, RNA polymerase II-specific"/>
    <property type="evidence" value="ECO:0007669"/>
    <property type="project" value="TreeGrafter"/>
</dbReference>
<dbReference type="SMART" id="SM00355">
    <property type="entry name" value="ZnF_C2H2"/>
    <property type="match status" value="9"/>
</dbReference>
<dbReference type="InterPro" id="IPR038269">
    <property type="entry name" value="SCAN_sf"/>
</dbReference>
<feature type="domain" description="C2H2-type" evidence="12">
    <location>
        <begin position="345"/>
        <end position="372"/>
    </location>
</feature>
<evidence type="ECO:0000256" key="8">
    <source>
        <dbReference type="ARBA" id="ARBA00023242"/>
    </source>
</evidence>
<feature type="signal peptide" evidence="11">
    <location>
        <begin position="1"/>
        <end position="18"/>
    </location>
</feature>
<dbReference type="AlphaFoldDB" id="A0A8C5SQ02"/>
<dbReference type="FunFam" id="3.30.160.60:FF:000016">
    <property type="entry name" value="zinc finger protein 37 homolog"/>
    <property type="match status" value="1"/>
</dbReference>
<dbReference type="Pfam" id="PF02023">
    <property type="entry name" value="SCAN"/>
    <property type="match status" value="1"/>
</dbReference>
<evidence type="ECO:0000256" key="10">
    <source>
        <dbReference type="SAM" id="MobiDB-lite"/>
    </source>
</evidence>
<dbReference type="Pfam" id="PF01352">
    <property type="entry name" value="KRAB"/>
    <property type="match status" value="1"/>
</dbReference>
<dbReference type="SUPFAM" id="SSF109640">
    <property type="entry name" value="KRAB domain (Kruppel-associated box)"/>
    <property type="match status" value="1"/>
</dbReference>
<dbReference type="FunFam" id="3.30.160.60:FF:001997">
    <property type="entry name" value="Uncharacterized protein"/>
    <property type="match status" value="3"/>
</dbReference>
<dbReference type="FunFam" id="3.30.160.60:FF:000396">
    <property type="entry name" value="Zinc finger protein"/>
    <property type="match status" value="1"/>
</dbReference>
<dbReference type="PROSITE" id="PS50805">
    <property type="entry name" value="KRAB"/>
    <property type="match status" value="1"/>
</dbReference>
<feature type="domain" description="C2H2-type" evidence="12">
    <location>
        <begin position="401"/>
        <end position="428"/>
    </location>
</feature>
<dbReference type="Pfam" id="PF00096">
    <property type="entry name" value="zf-C2H2"/>
    <property type="match status" value="6"/>
</dbReference>
<dbReference type="Proteomes" id="UP000694406">
    <property type="component" value="Unplaced"/>
</dbReference>
<dbReference type="SMART" id="SM00349">
    <property type="entry name" value="KRAB"/>
    <property type="match status" value="1"/>
</dbReference>
<keyword evidence="11" id="KW-0732">Signal</keyword>
<dbReference type="PROSITE" id="PS00028">
    <property type="entry name" value="ZINC_FINGER_C2H2_1"/>
    <property type="match status" value="7"/>
</dbReference>
<dbReference type="SUPFAM" id="SSF57667">
    <property type="entry name" value="beta-beta-alpha zinc fingers"/>
    <property type="match status" value="5"/>
</dbReference>
<evidence type="ECO:0000256" key="11">
    <source>
        <dbReference type="SAM" id="SignalP"/>
    </source>
</evidence>
<feature type="domain" description="C2H2-type" evidence="12">
    <location>
        <begin position="513"/>
        <end position="540"/>
    </location>
</feature>